<dbReference type="PANTHER" id="PTHR12875:SF0">
    <property type="entry name" value="GOLGI TO ER TRAFFIC PROTEIN 4 HOMOLOG"/>
    <property type="match status" value="1"/>
</dbReference>
<sequence>MSRALAGRSTRRQGNGAAERVKAMVEEKLDAGLEYEALQLYRGQAARKAARGDFDSAAAMAETGAQVLMQRGFADSASELSRQLVEIYKENGCDVTQERLDRIQRLDALYQEVANKGPGELKGKGSEAGIAQARQVRHPVQSGFELQAKFLKAAVAWTAAAGPRPAGDAALNALPGRCLFAMGNAEAGTSRMVAGEQPIELRLLMMGVLHFLALGNLRDANAQRAAWEAAAAPERARGGAQQFVRLLCATCERDAAPLFQRLAEAMRASGDPAVEKHLAQIGRVFFSILPPPSMLDSILKMMGAG</sequence>
<organism evidence="2 3">
    <name type="scientific">Tribonema minus</name>
    <dbReference type="NCBI Taxonomy" id="303371"/>
    <lineage>
        <taxon>Eukaryota</taxon>
        <taxon>Sar</taxon>
        <taxon>Stramenopiles</taxon>
        <taxon>Ochrophyta</taxon>
        <taxon>PX clade</taxon>
        <taxon>Xanthophyceae</taxon>
        <taxon>Tribonematales</taxon>
        <taxon>Tribonemataceae</taxon>
        <taxon>Tribonema</taxon>
    </lineage>
</organism>
<keyword evidence="3" id="KW-1185">Reference proteome</keyword>
<name>A0A835ZB05_9STRA</name>
<dbReference type="Pfam" id="PF04190">
    <property type="entry name" value="GET4"/>
    <property type="match status" value="2"/>
</dbReference>
<comment type="similarity">
    <text evidence="1">Belongs to the GET4 family.</text>
</comment>
<dbReference type="Proteomes" id="UP000664859">
    <property type="component" value="Unassembled WGS sequence"/>
</dbReference>
<dbReference type="Gene3D" id="1.25.40.10">
    <property type="entry name" value="Tetratricopeptide repeat domain"/>
    <property type="match status" value="1"/>
</dbReference>
<dbReference type="OrthoDB" id="10252405at2759"/>
<dbReference type="InterPro" id="IPR007317">
    <property type="entry name" value="GET4"/>
</dbReference>
<gene>
    <name evidence="2" type="ORF">JKP88DRAFT_207715</name>
</gene>
<accession>A0A835ZB05</accession>
<dbReference type="AlphaFoldDB" id="A0A835ZB05"/>
<dbReference type="GO" id="GO:0045048">
    <property type="term" value="P:protein insertion into ER membrane"/>
    <property type="evidence" value="ECO:0007669"/>
    <property type="project" value="InterPro"/>
</dbReference>
<comment type="caution">
    <text evidence="2">The sequence shown here is derived from an EMBL/GenBank/DDBJ whole genome shotgun (WGS) entry which is preliminary data.</text>
</comment>
<reference evidence="2" key="1">
    <citation type="submission" date="2021-02" db="EMBL/GenBank/DDBJ databases">
        <title>First Annotated Genome of the Yellow-green Alga Tribonema minus.</title>
        <authorList>
            <person name="Mahan K.M."/>
        </authorList>
    </citation>
    <scope>NUCLEOTIDE SEQUENCE</scope>
    <source>
        <strain evidence="2">UTEX B ZZ1240</strain>
    </source>
</reference>
<dbReference type="EMBL" id="JAFCMP010000125">
    <property type="protein sequence ID" value="KAG5185613.1"/>
    <property type="molecule type" value="Genomic_DNA"/>
</dbReference>
<evidence type="ECO:0000313" key="3">
    <source>
        <dbReference type="Proteomes" id="UP000664859"/>
    </source>
</evidence>
<evidence type="ECO:0000256" key="1">
    <source>
        <dbReference type="ARBA" id="ARBA00005351"/>
    </source>
</evidence>
<protein>
    <submittedName>
        <fullName evidence="2">Uncharacterized protein</fullName>
    </submittedName>
</protein>
<dbReference type="GO" id="GO:0005829">
    <property type="term" value="C:cytosol"/>
    <property type="evidence" value="ECO:0007669"/>
    <property type="project" value="TreeGrafter"/>
</dbReference>
<dbReference type="InterPro" id="IPR011990">
    <property type="entry name" value="TPR-like_helical_dom_sf"/>
</dbReference>
<evidence type="ECO:0000313" key="2">
    <source>
        <dbReference type="EMBL" id="KAG5185613.1"/>
    </source>
</evidence>
<dbReference type="PANTHER" id="PTHR12875">
    <property type="entry name" value="GOLGI TO ER TRAFFIC PROTEIN 4 HOMOLOG"/>
    <property type="match status" value="1"/>
</dbReference>
<proteinExistence type="inferred from homology"/>